<gene>
    <name evidence="2" type="ORF">LLW17_14640</name>
</gene>
<evidence type="ECO:0000313" key="2">
    <source>
        <dbReference type="EMBL" id="MCC4213966.1"/>
    </source>
</evidence>
<dbReference type="RefSeq" id="WP_228231038.1">
    <property type="nucleotide sequence ID" value="NZ_JAJGMW010000021.1"/>
</dbReference>
<comment type="caution">
    <text evidence="2">The sequence shown here is derived from an EMBL/GenBank/DDBJ whole genome shotgun (WGS) entry which is preliminary data.</text>
</comment>
<dbReference type="Pfam" id="PF00582">
    <property type="entry name" value="Usp"/>
    <property type="match status" value="1"/>
</dbReference>
<name>A0ABS8GVD6_9FLAO</name>
<feature type="domain" description="UspA" evidence="1">
    <location>
        <begin position="2"/>
        <end position="148"/>
    </location>
</feature>
<organism evidence="2 3">
    <name type="scientific">Leeuwenhoekiella parthenopeia</name>
    <dbReference type="NCBI Taxonomy" id="2890320"/>
    <lineage>
        <taxon>Bacteria</taxon>
        <taxon>Pseudomonadati</taxon>
        <taxon>Bacteroidota</taxon>
        <taxon>Flavobacteriia</taxon>
        <taxon>Flavobacteriales</taxon>
        <taxon>Flavobacteriaceae</taxon>
        <taxon>Leeuwenhoekiella</taxon>
    </lineage>
</organism>
<dbReference type="EMBL" id="JAJGMW010000021">
    <property type="protein sequence ID" value="MCC4213966.1"/>
    <property type="molecule type" value="Genomic_DNA"/>
</dbReference>
<dbReference type="InterPro" id="IPR006016">
    <property type="entry name" value="UspA"/>
</dbReference>
<sequence length="283" mass="32920">MKKKIAILTDFSSNAWNTLHYAGQLYKSEEVDFYIINAFMVDSYATDSMMVPEPGEKYYDIARNRSEEGLRALQTQLEELEVSSNHNYFTESVFNEPLEAIKQIIADKDIELVIIGNKGQTDDQRIFLGSNCIQFMEHIRNCPVLMIPNTVTFTIPNEIVFPTSFKTHFKRRELLHLQEIARITKAPIRVLHINEASKLSQEQLEKKELLQECFEDLQYSFHYLDQVDVITGLNIFTQSRNSGMIAFINKKHRFFGFVFSKPMVKDLGYTARVPVLVMHDFRN</sequence>
<dbReference type="Proteomes" id="UP001197770">
    <property type="component" value="Unassembled WGS sequence"/>
</dbReference>
<accession>A0ABS8GVD6</accession>
<proteinExistence type="predicted"/>
<evidence type="ECO:0000259" key="1">
    <source>
        <dbReference type="Pfam" id="PF00582"/>
    </source>
</evidence>
<evidence type="ECO:0000313" key="3">
    <source>
        <dbReference type="Proteomes" id="UP001197770"/>
    </source>
</evidence>
<dbReference type="Gene3D" id="3.40.50.12370">
    <property type="match status" value="1"/>
</dbReference>
<dbReference type="CDD" id="cd00293">
    <property type="entry name" value="USP-like"/>
    <property type="match status" value="1"/>
</dbReference>
<dbReference type="SUPFAM" id="SSF52402">
    <property type="entry name" value="Adenine nucleotide alpha hydrolases-like"/>
    <property type="match status" value="2"/>
</dbReference>
<protein>
    <submittedName>
        <fullName evidence="2">Universal stress protein</fullName>
    </submittedName>
</protein>
<keyword evidence="3" id="KW-1185">Reference proteome</keyword>
<reference evidence="2 3" key="1">
    <citation type="submission" date="2021-11" db="EMBL/GenBank/DDBJ databases">
        <title>Seasonal and diel survey of microbial diversity of the Tyrrhenian coast.</title>
        <authorList>
            <person name="Gattoni G."/>
            <person name="Corral P."/>
        </authorList>
    </citation>
    <scope>NUCLEOTIDE SEQUENCE [LARGE SCALE GENOMIC DNA]</scope>
    <source>
        <strain evidence="2 3">Mr9</strain>
    </source>
</reference>